<name>A0A251XAX8_9GAMM</name>
<dbReference type="RefSeq" id="WP_086486818.1">
    <property type="nucleotide sequence ID" value="NZ_MSLT01000006.1"/>
</dbReference>
<comment type="similarity">
    <text evidence="1">Belongs to the YoeB family.</text>
</comment>
<dbReference type="InterPro" id="IPR035093">
    <property type="entry name" value="RelE/ParE_toxin_dom_sf"/>
</dbReference>
<evidence type="ECO:0000256" key="4">
    <source>
        <dbReference type="ARBA" id="ARBA00022759"/>
    </source>
</evidence>
<accession>A0A251XAX8</accession>
<sequence>MRDIVFQQSTWECYETLRERDKKLHKKLRDILKEMQRSDDLTQGLGKPEALRHELTGKYSRRLSDKERLIDSFDDELIYIYAIGGHYD</sequence>
<comment type="caution">
    <text evidence="7">The sequence shown here is derived from an EMBL/GenBank/DDBJ whole genome shotgun (WGS) entry which is preliminary data.</text>
</comment>
<dbReference type="EMBL" id="MSLT01000006">
    <property type="protein sequence ID" value="OUD15226.1"/>
    <property type="molecule type" value="Genomic_DNA"/>
</dbReference>
<proteinExistence type="inferred from homology"/>
<keyword evidence="2" id="KW-1277">Toxin-antitoxin system</keyword>
<reference evidence="7 8" key="1">
    <citation type="submission" date="2016-12" db="EMBL/GenBank/DDBJ databases">
        <title>Thioflexothrix psekupsii D3 genome sequencing and assembly.</title>
        <authorList>
            <person name="Fomenkov A."/>
            <person name="Vincze T."/>
            <person name="Grabovich M."/>
            <person name="Anton B.P."/>
            <person name="Dubinina G."/>
            <person name="Orlova M."/>
            <person name="Belousova E."/>
            <person name="Roberts R.J."/>
        </authorList>
    </citation>
    <scope>NUCLEOTIDE SEQUENCE [LARGE SCALE GENOMIC DNA]</scope>
    <source>
        <strain evidence="7">D3</strain>
    </source>
</reference>
<evidence type="ECO:0000256" key="1">
    <source>
        <dbReference type="ARBA" id="ARBA00008172"/>
    </source>
</evidence>
<keyword evidence="5" id="KW-0378">Hydrolase</keyword>
<evidence type="ECO:0000256" key="3">
    <source>
        <dbReference type="ARBA" id="ARBA00022722"/>
    </source>
</evidence>
<evidence type="ECO:0000256" key="2">
    <source>
        <dbReference type="ARBA" id="ARBA00022649"/>
    </source>
</evidence>
<dbReference type="Pfam" id="PF06769">
    <property type="entry name" value="YoeB_toxin"/>
    <property type="match status" value="1"/>
</dbReference>
<keyword evidence="8" id="KW-1185">Reference proteome</keyword>
<dbReference type="AlphaFoldDB" id="A0A251XAX8"/>
<dbReference type="Gene3D" id="3.30.2310.20">
    <property type="entry name" value="RelE-like"/>
    <property type="match status" value="1"/>
</dbReference>
<dbReference type="OrthoDB" id="9801102at2"/>
<gene>
    <name evidence="7" type="ORF">TPSD3_01465</name>
</gene>
<dbReference type="PANTHER" id="PTHR38039:SF1">
    <property type="entry name" value="TOXIN YOEB"/>
    <property type="match status" value="1"/>
</dbReference>
<evidence type="ECO:0000313" key="8">
    <source>
        <dbReference type="Proteomes" id="UP000194798"/>
    </source>
</evidence>
<evidence type="ECO:0000256" key="6">
    <source>
        <dbReference type="ARBA" id="ARBA00030388"/>
    </source>
</evidence>
<keyword evidence="3" id="KW-0540">Nuclease</keyword>
<keyword evidence="4" id="KW-0255">Endonuclease</keyword>
<dbReference type="SUPFAM" id="SSF143011">
    <property type="entry name" value="RelE-like"/>
    <property type="match status" value="1"/>
</dbReference>
<dbReference type="NCBIfam" id="TIGR02116">
    <property type="entry name" value="toxin_Txe_YoeB"/>
    <property type="match status" value="1"/>
</dbReference>
<dbReference type="GO" id="GO:0006401">
    <property type="term" value="P:RNA catabolic process"/>
    <property type="evidence" value="ECO:0007669"/>
    <property type="project" value="InterPro"/>
</dbReference>
<evidence type="ECO:0000256" key="5">
    <source>
        <dbReference type="ARBA" id="ARBA00022801"/>
    </source>
</evidence>
<organism evidence="7 8">
    <name type="scientific">Thioflexithrix psekupsensis</name>
    <dbReference type="NCBI Taxonomy" id="1570016"/>
    <lineage>
        <taxon>Bacteria</taxon>
        <taxon>Pseudomonadati</taxon>
        <taxon>Pseudomonadota</taxon>
        <taxon>Gammaproteobacteria</taxon>
        <taxon>Thiotrichales</taxon>
        <taxon>Thioflexithrix</taxon>
    </lineage>
</organism>
<evidence type="ECO:0000313" key="7">
    <source>
        <dbReference type="EMBL" id="OUD15226.1"/>
    </source>
</evidence>
<dbReference type="GO" id="GO:0016787">
    <property type="term" value="F:hydrolase activity"/>
    <property type="evidence" value="ECO:0007669"/>
    <property type="project" value="UniProtKB-KW"/>
</dbReference>
<dbReference type="PANTHER" id="PTHR38039">
    <property type="entry name" value="TOXIN YOEB"/>
    <property type="match status" value="1"/>
</dbReference>
<dbReference type="GO" id="GO:0004519">
    <property type="term" value="F:endonuclease activity"/>
    <property type="evidence" value="ECO:0007669"/>
    <property type="project" value="UniProtKB-KW"/>
</dbReference>
<protein>
    <recommendedName>
        <fullName evidence="6">Putative mRNA interferase YoeB</fullName>
    </recommendedName>
</protein>
<dbReference type="InterPro" id="IPR009614">
    <property type="entry name" value="YoeB_toxin"/>
</dbReference>
<dbReference type="Proteomes" id="UP000194798">
    <property type="component" value="Unassembled WGS sequence"/>
</dbReference>